<reference evidence="4" key="1">
    <citation type="journal article" date="2019" name="Sci. Rep.">
        <title>Draft genome of Tanacetum cinerariifolium, the natural source of mosquito coil.</title>
        <authorList>
            <person name="Yamashiro T."/>
            <person name="Shiraishi A."/>
            <person name="Satake H."/>
            <person name="Nakayama K."/>
        </authorList>
    </citation>
    <scope>NUCLEOTIDE SEQUENCE</scope>
</reference>
<protein>
    <submittedName>
        <fullName evidence="4">Leucine-rich repeat-containing protein</fullName>
    </submittedName>
</protein>
<proteinExistence type="predicted"/>
<feature type="region of interest" description="Disordered" evidence="1">
    <location>
        <begin position="489"/>
        <end position="514"/>
    </location>
</feature>
<organism evidence="4">
    <name type="scientific">Tanacetum cinerariifolium</name>
    <name type="common">Dalmatian daisy</name>
    <name type="synonym">Chrysanthemum cinerariifolium</name>
    <dbReference type="NCBI Taxonomy" id="118510"/>
    <lineage>
        <taxon>Eukaryota</taxon>
        <taxon>Viridiplantae</taxon>
        <taxon>Streptophyta</taxon>
        <taxon>Embryophyta</taxon>
        <taxon>Tracheophyta</taxon>
        <taxon>Spermatophyta</taxon>
        <taxon>Magnoliopsida</taxon>
        <taxon>eudicotyledons</taxon>
        <taxon>Gunneridae</taxon>
        <taxon>Pentapetalae</taxon>
        <taxon>asterids</taxon>
        <taxon>campanulids</taxon>
        <taxon>Asterales</taxon>
        <taxon>Asteraceae</taxon>
        <taxon>Asteroideae</taxon>
        <taxon>Anthemideae</taxon>
        <taxon>Anthemidinae</taxon>
        <taxon>Tanacetum</taxon>
    </lineage>
</organism>
<dbReference type="CDD" id="cd09272">
    <property type="entry name" value="RNase_HI_RT_Ty1"/>
    <property type="match status" value="1"/>
</dbReference>
<dbReference type="InterPro" id="IPR032675">
    <property type="entry name" value="LRR_dom_sf"/>
</dbReference>
<evidence type="ECO:0000256" key="1">
    <source>
        <dbReference type="SAM" id="MobiDB-lite"/>
    </source>
</evidence>
<keyword evidence="2" id="KW-0812">Transmembrane</keyword>
<feature type="domain" description="Transposase-associated" evidence="3">
    <location>
        <begin position="150"/>
        <end position="222"/>
    </location>
</feature>
<evidence type="ECO:0000256" key="2">
    <source>
        <dbReference type="SAM" id="Phobius"/>
    </source>
</evidence>
<comment type="caution">
    <text evidence="4">The sequence shown here is derived from an EMBL/GenBank/DDBJ whole genome shotgun (WGS) entry which is preliminary data.</text>
</comment>
<name>A0A6L2L201_TANCI</name>
<keyword evidence="2" id="KW-0472">Membrane</keyword>
<dbReference type="InterPro" id="IPR029480">
    <property type="entry name" value="Transpos_assoc"/>
</dbReference>
<accession>A0A6L2L201</accession>
<dbReference type="EMBL" id="BKCJ010003542">
    <property type="protein sequence ID" value="GEU55718.1"/>
    <property type="molecule type" value="Genomic_DNA"/>
</dbReference>
<gene>
    <name evidence="4" type="ORF">Tci_027696</name>
</gene>
<evidence type="ECO:0000313" key="4">
    <source>
        <dbReference type="EMBL" id="GEU55718.1"/>
    </source>
</evidence>
<evidence type="ECO:0000259" key="3">
    <source>
        <dbReference type="Pfam" id="PF13963"/>
    </source>
</evidence>
<dbReference type="PANTHER" id="PTHR48065">
    <property type="entry name" value="OS10G0469600 PROTEIN"/>
    <property type="match status" value="1"/>
</dbReference>
<keyword evidence="2" id="KW-1133">Transmembrane helix</keyword>
<feature type="transmembrane region" description="Helical" evidence="2">
    <location>
        <begin position="68"/>
        <end position="91"/>
    </location>
</feature>
<dbReference type="PANTHER" id="PTHR48065:SF23">
    <property type="entry name" value="LEUCINE-RICH REPEAT-CONTAINING N-TERMINAL PLANT-TYPE DOMAIN-CONTAINING PROTEIN"/>
    <property type="match status" value="1"/>
</dbReference>
<sequence length="626" mass="70102">MRTLQELTTLDMSNNRLTGRIPSGGQMDTMTGFQNNSGLCGMQIEFLCPEAIIPSKRRDEEHEDLSRIFWEGTWIGFPVGFFISILIMGYLLNFSTAFQNLMIIHTVVSSLLSVRCVRSEGHVITRLVCEQVGRVCPGRVWAFPVMVIDKSWTSLGKHEKIFYTGIKKFVDDCKPLVDSVGNIRCPCKSCHLVLWVSIKYLSDHISKYGFDPSYKTWIHHGESDLPPPPSVIDNTRQPQRYCMKNSKRGSIPMQEKLKLSKSQSASTPTELKRMQNVPYASAVGFIMVSCYADVGYLTDADDLKSDMSEYIAVFDASKEAVWVRKFISGLDVVLTIEEPISMYRDNTEGIAIANESGITKGARHFRAKVHYLREVIEYGDVKLKKVHTYENLSDPFIKALAFPKHSDHIRNIGMLLAISLIDFGKDISSPKSPSRLANMANQIITTLKQIITAVNNFGEDMSSPKPYRKKTGWKVLALLKKREKSKYNHNVGDDMSSSVKISKRGKVKRSSNSSPEIRSVEHAIDCHISADMLAVVAINTVLNTIFRYSWTHGAQTPIVAHGTVSNCSRARITARCVIGLHLFTPVPAFSNILTAVFGHLIKQLDISMNGLQGRGWDWEFSSAGSS</sequence>
<dbReference type="Gene3D" id="3.80.10.10">
    <property type="entry name" value="Ribonuclease Inhibitor"/>
    <property type="match status" value="1"/>
</dbReference>
<dbReference type="AlphaFoldDB" id="A0A6L2L201"/>
<dbReference type="Pfam" id="PF13963">
    <property type="entry name" value="Transpos_assoc"/>
    <property type="match status" value="1"/>
</dbReference>